<keyword evidence="2" id="KW-0614">Plasmid</keyword>
<dbReference type="EMBL" id="HG008922">
    <property type="protein sequence ID" value="CDF66434.1"/>
    <property type="molecule type" value="Genomic_DNA"/>
</dbReference>
<name>S6DRL0_SACS2</name>
<proteinExistence type="predicted"/>
<protein>
    <submittedName>
        <fullName evidence="2">Hypothetical mobile element protein</fullName>
    </submittedName>
</protein>
<geneLocation type="plasmid" evidence="2">
    <name>pMGB1</name>
</geneLocation>
<reference evidence="2" key="1">
    <citation type="journal article" date="2012" name="Mol. Microbiol.">
        <title>Selective and hyperactive uptake of foreign DNA by adaptive immune systems of an archaeon via two distinct mechanisms.</title>
        <authorList>
            <person name="Erdmann S."/>
            <person name="Garrett R.A."/>
        </authorList>
    </citation>
    <scope>NUCLEOTIDE SEQUENCE [LARGE SCALE GENOMIC DNA]</scope>
    <source>
        <strain evidence="2">P2</strain>
        <plasmid evidence="2">pMGB1</plasmid>
    </source>
</reference>
<reference evidence="2" key="2">
    <citation type="submission" date="2013-05" db="EMBL/GenBank/DDBJ databases">
        <authorList>
            <person name="Garrett R."/>
        </authorList>
    </citation>
    <scope>NUCLEOTIDE SEQUENCE</scope>
    <source>
        <strain evidence="2">P2</strain>
        <plasmid evidence="2">pMGB1</plasmid>
    </source>
</reference>
<accession>S6DRL0</accession>
<evidence type="ECO:0000256" key="1">
    <source>
        <dbReference type="SAM" id="MobiDB-lite"/>
    </source>
</evidence>
<organism evidence="2">
    <name type="scientific">Saccharolobus solfataricus (strain ATCC 35092 / DSM 1617 / JCM 11322 / P2)</name>
    <name type="common">Sulfolobus solfataricus</name>
    <dbReference type="NCBI Taxonomy" id="273057"/>
    <lineage>
        <taxon>Archaea</taxon>
        <taxon>Thermoproteota</taxon>
        <taxon>Thermoprotei</taxon>
        <taxon>Sulfolobales</taxon>
        <taxon>Sulfolobaceae</taxon>
        <taxon>Saccharolobus</taxon>
    </lineage>
</organism>
<dbReference type="AlphaFoldDB" id="S6DRL0"/>
<feature type="region of interest" description="Disordered" evidence="1">
    <location>
        <begin position="31"/>
        <end position="58"/>
    </location>
</feature>
<sequence>MIKCRDLALNHPFSGSWDSLEPNGTGLTSLYNPSHPFGHSPHRRERSSFYQQKHYKRI</sequence>
<evidence type="ECO:0000313" key="2">
    <source>
        <dbReference type="EMBL" id="CDF66434.1"/>
    </source>
</evidence>